<feature type="non-terminal residue" evidence="2">
    <location>
        <position position="69"/>
    </location>
</feature>
<accession>A0A8J9V655</accession>
<gene>
    <name evidence="2" type="ORF">BINO364_LOCUS11499</name>
</gene>
<name>A0A8J9V655_9NEOP</name>
<evidence type="ECO:0000313" key="2">
    <source>
        <dbReference type="EMBL" id="CAH0725972.1"/>
    </source>
</evidence>
<feature type="region of interest" description="Disordered" evidence="1">
    <location>
        <begin position="1"/>
        <end position="27"/>
    </location>
</feature>
<dbReference type="Proteomes" id="UP000838878">
    <property type="component" value="Chromosome 5"/>
</dbReference>
<dbReference type="AlphaFoldDB" id="A0A8J9V655"/>
<reference evidence="2" key="1">
    <citation type="submission" date="2021-12" db="EMBL/GenBank/DDBJ databases">
        <authorList>
            <person name="Martin H S."/>
        </authorList>
    </citation>
    <scope>NUCLEOTIDE SEQUENCE</scope>
</reference>
<keyword evidence="3" id="KW-1185">Reference proteome</keyword>
<dbReference type="EMBL" id="OV170225">
    <property type="protein sequence ID" value="CAH0725972.1"/>
    <property type="molecule type" value="Genomic_DNA"/>
</dbReference>
<organism evidence="2 3">
    <name type="scientific">Brenthis ino</name>
    <name type="common">lesser marbled fritillary</name>
    <dbReference type="NCBI Taxonomy" id="405034"/>
    <lineage>
        <taxon>Eukaryota</taxon>
        <taxon>Metazoa</taxon>
        <taxon>Ecdysozoa</taxon>
        <taxon>Arthropoda</taxon>
        <taxon>Hexapoda</taxon>
        <taxon>Insecta</taxon>
        <taxon>Pterygota</taxon>
        <taxon>Neoptera</taxon>
        <taxon>Endopterygota</taxon>
        <taxon>Lepidoptera</taxon>
        <taxon>Glossata</taxon>
        <taxon>Ditrysia</taxon>
        <taxon>Papilionoidea</taxon>
        <taxon>Nymphalidae</taxon>
        <taxon>Heliconiinae</taxon>
        <taxon>Argynnini</taxon>
        <taxon>Brenthis</taxon>
    </lineage>
</organism>
<sequence length="69" mass="7868">MKTHAEVFSNYVRHQSQLRQSRPEHRQSSNCIACIDFSALDNDRHFITPNGVSRAAANAQRFVTDPLLI</sequence>
<protein>
    <submittedName>
        <fullName evidence="2">Uncharacterized protein</fullName>
    </submittedName>
</protein>
<proteinExistence type="predicted"/>
<evidence type="ECO:0000313" key="3">
    <source>
        <dbReference type="Proteomes" id="UP000838878"/>
    </source>
</evidence>
<evidence type="ECO:0000256" key="1">
    <source>
        <dbReference type="SAM" id="MobiDB-lite"/>
    </source>
</evidence>